<dbReference type="InterPro" id="IPR032157">
    <property type="entry name" value="PAC4"/>
</dbReference>
<evidence type="ECO:0000313" key="2">
    <source>
        <dbReference type="Proteomes" id="UP000272025"/>
    </source>
</evidence>
<dbReference type="Proteomes" id="UP000272025">
    <property type="component" value="Unassembled WGS sequence"/>
</dbReference>
<keyword evidence="2" id="KW-1185">Reference proteome</keyword>
<dbReference type="Pfam" id="PF16093">
    <property type="entry name" value="PAC4"/>
    <property type="match status" value="1"/>
</dbReference>
<dbReference type="RefSeq" id="XP_028463352.1">
    <property type="nucleotide sequence ID" value="XM_028609568.1"/>
</dbReference>
<protein>
    <submittedName>
        <fullName evidence="1">Uncharacterized protein</fullName>
    </submittedName>
</protein>
<organism evidence="1 2">
    <name type="scientific">Sodiomyces alkalinus (strain CBS 110278 / VKM F-3762 / F11)</name>
    <name type="common">Alkaliphilic filamentous fungus</name>
    <dbReference type="NCBI Taxonomy" id="1314773"/>
    <lineage>
        <taxon>Eukaryota</taxon>
        <taxon>Fungi</taxon>
        <taxon>Dikarya</taxon>
        <taxon>Ascomycota</taxon>
        <taxon>Pezizomycotina</taxon>
        <taxon>Sordariomycetes</taxon>
        <taxon>Hypocreomycetidae</taxon>
        <taxon>Glomerellales</taxon>
        <taxon>Plectosphaerellaceae</taxon>
        <taxon>Sodiomyces</taxon>
    </lineage>
</organism>
<gene>
    <name evidence="1" type="ORF">SODALDRAFT_320855</name>
</gene>
<name>A0A3N2PMI6_SODAK</name>
<evidence type="ECO:0000313" key="1">
    <source>
        <dbReference type="EMBL" id="ROT35546.1"/>
    </source>
</evidence>
<sequence length="146" mass="16279">MEIIENEPLQVSMPLPRSLDTRIYIHLTIRTKSITLFLTTGSEDEPTMPPTMGSFIYAVPDRFNPAQPISTTLYSHEPTLEFTTRIAKLLARRSGMPVYVGNSASFANCPEGGTVEEEMDVFQRVVGVVSDRLKHVKRDLPLINGA</sequence>
<reference evidence="1 2" key="1">
    <citation type="journal article" date="2018" name="Mol. Ecol.">
        <title>The obligate alkalophilic soda-lake fungus Sodiomyces alkalinus has shifted to a protein diet.</title>
        <authorList>
            <person name="Grum-Grzhimaylo A.A."/>
            <person name="Falkoski D.L."/>
            <person name="van den Heuvel J."/>
            <person name="Valero-Jimenez C.A."/>
            <person name="Min B."/>
            <person name="Choi I.G."/>
            <person name="Lipzen A."/>
            <person name="Daum C.G."/>
            <person name="Aanen D.K."/>
            <person name="Tsang A."/>
            <person name="Henrissat B."/>
            <person name="Bilanenko E.N."/>
            <person name="de Vries R.P."/>
            <person name="van Kan J.A.L."/>
            <person name="Grigoriev I.V."/>
            <person name="Debets A.J.M."/>
        </authorList>
    </citation>
    <scope>NUCLEOTIDE SEQUENCE [LARGE SCALE GENOMIC DNA]</scope>
    <source>
        <strain evidence="1 2">F11</strain>
    </source>
</reference>
<dbReference type="OrthoDB" id="5407417at2759"/>
<dbReference type="GeneID" id="39578046"/>
<dbReference type="EMBL" id="ML119061">
    <property type="protein sequence ID" value="ROT35546.1"/>
    <property type="molecule type" value="Genomic_DNA"/>
</dbReference>
<dbReference type="Gene3D" id="3.30.230.100">
    <property type="match status" value="1"/>
</dbReference>
<dbReference type="GO" id="GO:0043248">
    <property type="term" value="P:proteasome assembly"/>
    <property type="evidence" value="ECO:0007669"/>
    <property type="project" value="InterPro"/>
</dbReference>
<accession>A0A3N2PMI6</accession>
<proteinExistence type="predicted"/>
<dbReference type="AlphaFoldDB" id="A0A3N2PMI6"/>